<evidence type="ECO:0000313" key="3">
    <source>
        <dbReference type="EMBL" id="KAJ4335873.1"/>
    </source>
</evidence>
<dbReference type="PANTHER" id="PTHR37834">
    <property type="entry name" value="GDSL-LIKE LIPASE/ACYLHYDROLASE DOMAIN PROTEIN (AFU_ORTHOLOGUE AFUA_2G00620)"/>
    <property type="match status" value="1"/>
</dbReference>
<feature type="domain" description="SGNH hydrolase-type esterase" evidence="1">
    <location>
        <begin position="137"/>
        <end position="346"/>
    </location>
</feature>
<proteinExistence type="predicted"/>
<reference evidence="3" key="1">
    <citation type="submission" date="2022-10" db="EMBL/GenBank/DDBJ databases">
        <title>Tapping the CABI collections for fungal endophytes: first genome assemblies for Collariella, Neodidymelliopsis, Ascochyta clinopodiicola, Didymella pomorum, Didymosphaeria variabile, Neocosmospora piperis and Neocucurbitaria cava.</title>
        <authorList>
            <person name="Hill R."/>
        </authorList>
    </citation>
    <scope>NUCLEOTIDE SEQUENCE</scope>
    <source>
        <strain evidence="3">IMI 360193</strain>
    </source>
</reference>
<dbReference type="Proteomes" id="UP001140562">
    <property type="component" value="Unassembled WGS sequence"/>
</dbReference>
<dbReference type="AlphaFoldDB" id="A0A9W8WYR9"/>
<accession>A0A9W8WYR9</accession>
<dbReference type="Pfam" id="PF17996">
    <property type="entry name" value="CE2_N"/>
    <property type="match status" value="1"/>
</dbReference>
<dbReference type="OrthoDB" id="426133at2759"/>
<evidence type="ECO:0000259" key="2">
    <source>
        <dbReference type="Pfam" id="PF17996"/>
    </source>
</evidence>
<evidence type="ECO:0000259" key="1">
    <source>
        <dbReference type="Pfam" id="PF13472"/>
    </source>
</evidence>
<dbReference type="CDD" id="cd01831">
    <property type="entry name" value="Endoglucanase_E_like"/>
    <property type="match status" value="1"/>
</dbReference>
<sequence>MLTPFLLFVGLATAIPAPAPAAAASGYRFLGRVNPATRELTWPGTGVSFTFKGTSATISLANIVGDNSFDLVIDGKAPTEIAKVVNTTITIPKLAQGTHSVVLRRRSETALGTVSINTVTTDGNFIAEKPLTRQIEVVGDSITVGYGLDGVNPCTNNAAVTDNPKTYGVLAANALNADYNIIAWSGKGLVRNIASGTPDTSPLIPELYTRYGANDADNSYTFPSSWKPSAVVINLGTNDWSYLGYNAQGQQYAAREVLQPSVFTAGLVKFVKSIQTKYPHAQFFLLNSPMLSDYYPTAADAQKTNQTKAVQDAIKQIGAKAHFVDWPTQGSAVGCDYHPNAATHAAEGSVLAAAIKSALKW</sequence>
<dbReference type="GO" id="GO:0052689">
    <property type="term" value="F:carboxylic ester hydrolase activity"/>
    <property type="evidence" value="ECO:0007669"/>
    <property type="project" value="InterPro"/>
</dbReference>
<dbReference type="InterPro" id="IPR036514">
    <property type="entry name" value="SGNH_hydro_sf"/>
</dbReference>
<dbReference type="InterPro" id="IPR040794">
    <property type="entry name" value="CE2_N"/>
</dbReference>
<organism evidence="3 4">
    <name type="scientific">Didymella glomerata</name>
    <dbReference type="NCBI Taxonomy" id="749621"/>
    <lineage>
        <taxon>Eukaryota</taxon>
        <taxon>Fungi</taxon>
        <taxon>Dikarya</taxon>
        <taxon>Ascomycota</taxon>
        <taxon>Pezizomycotina</taxon>
        <taxon>Dothideomycetes</taxon>
        <taxon>Pleosporomycetidae</taxon>
        <taxon>Pleosporales</taxon>
        <taxon>Pleosporineae</taxon>
        <taxon>Didymellaceae</taxon>
        <taxon>Didymella</taxon>
    </lineage>
</organism>
<evidence type="ECO:0000313" key="4">
    <source>
        <dbReference type="Proteomes" id="UP001140562"/>
    </source>
</evidence>
<dbReference type="InterPro" id="IPR052762">
    <property type="entry name" value="PCW_deacetylase/CE"/>
</dbReference>
<dbReference type="PANTHER" id="PTHR37834:SF2">
    <property type="entry name" value="ESTERASE, SGNH HYDROLASE-TYPE"/>
    <property type="match status" value="1"/>
</dbReference>
<dbReference type="SUPFAM" id="SSF52266">
    <property type="entry name" value="SGNH hydrolase"/>
    <property type="match status" value="1"/>
</dbReference>
<gene>
    <name evidence="3" type="ORF">N0V87_005855</name>
</gene>
<name>A0A9W8WYR9_9PLEO</name>
<dbReference type="InterPro" id="IPR013830">
    <property type="entry name" value="SGNH_hydro"/>
</dbReference>
<dbReference type="Gene3D" id="2.60.120.260">
    <property type="entry name" value="Galactose-binding domain-like"/>
    <property type="match status" value="1"/>
</dbReference>
<feature type="domain" description="Carbohydrate esterase 2 N-terminal" evidence="2">
    <location>
        <begin position="30"/>
        <end position="130"/>
    </location>
</feature>
<comment type="caution">
    <text evidence="3">The sequence shown here is derived from an EMBL/GenBank/DDBJ whole genome shotgun (WGS) entry which is preliminary data.</text>
</comment>
<dbReference type="Pfam" id="PF13472">
    <property type="entry name" value="Lipase_GDSL_2"/>
    <property type="match status" value="1"/>
</dbReference>
<keyword evidence="4" id="KW-1185">Reference proteome</keyword>
<dbReference type="InterPro" id="IPR037461">
    <property type="entry name" value="CtCE2-like_dom"/>
</dbReference>
<dbReference type="EMBL" id="JAPEUV010000056">
    <property type="protein sequence ID" value="KAJ4335873.1"/>
    <property type="molecule type" value="Genomic_DNA"/>
</dbReference>
<dbReference type="Gene3D" id="3.40.50.1110">
    <property type="entry name" value="SGNH hydrolase"/>
    <property type="match status" value="1"/>
</dbReference>
<protein>
    <submittedName>
        <fullName evidence="3">Uncharacterized protein</fullName>
    </submittedName>
</protein>